<reference evidence="4" key="1">
    <citation type="submission" date="2021-12" db="EMBL/GenBank/DDBJ databases">
        <authorList>
            <person name="King R."/>
        </authorList>
    </citation>
    <scope>NUCLEOTIDE SEQUENCE</scope>
</reference>
<dbReference type="Gene3D" id="1.20.190.10">
    <property type="entry name" value="Pesticidal crystal protein, N-terminal domain"/>
    <property type="match status" value="1"/>
</dbReference>
<dbReference type="SUPFAM" id="SSF56849">
    <property type="entry name" value="delta-Endotoxin (insectocide), N-terminal domain"/>
    <property type="match status" value="1"/>
</dbReference>
<gene>
    <name evidence="4" type="ORF">MELIAE_LOCUS6452</name>
</gene>
<dbReference type="AlphaFoldDB" id="A0A9P0B2B9"/>
<dbReference type="InterPro" id="IPR005639">
    <property type="entry name" value="Pest_crys_dom_I"/>
</dbReference>
<keyword evidence="5" id="KW-1185">Reference proteome</keyword>
<feature type="coiled-coil region" evidence="1">
    <location>
        <begin position="198"/>
        <end position="225"/>
    </location>
</feature>
<evidence type="ECO:0000256" key="2">
    <source>
        <dbReference type="SAM" id="SignalP"/>
    </source>
</evidence>
<feature type="chain" id="PRO_5040156561" description="Pesticidal crystal protein domain-containing protein" evidence="2">
    <location>
        <begin position="19"/>
        <end position="532"/>
    </location>
</feature>
<accession>A0A9P0B2B9</accession>
<evidence type="ECO:0000313" key="4">
    <source>
        <dbReference type="EMBL" id="CAH0555014.1"/>
    </source>
</evidence>
<dbReference type="InterPro" id="IPR036716">
    <property type="entry name" value="Pest_crys_N_sf"/>
</dbReference>
<name>A0A9P0B2B9_BRAAE</name>
<evidence type="ECO:0000313" key="5">
    <source>
        <dbReference type="Proteomes" id="UP001154078"/>
    </source>
</evidence>
<keyword evidence="1" id="KW-0175">Coiled coil</keyword>
<dbReference type="GO" id="GO:0001907">
    <property type="term" value="P:symbiont-mediated killing of host cell"/>
    <property type="evidence" value="ECO:0007669"/>
    <property type="project" value="InterPro"/>
</dbReference>
<sequence>MDVFHLITLLLTFEHVFAETEKYYSDFGYVSIEPGDTVEVLKQDRGIFPGSHQNVILHDIGRTHITGTFRYGTQFGIIGDITSYSIYPGSKHTYVNGGRPYYVTNMRISNSDKSVRAIVYGEFTNGGSDGGKNFPLDINTNNLLRYLTSKAISYIPKVGDMLSAVVQKFWPEEKPSIWEEIKDKVKSLVDDKVQDAINGILEGDIAQYKARLETLTEEMNKKNNTALHYMAIALSFIGFEKKFIFSQGHADYKKINYLLLPLYSSVIQMKMMFYTIGIIQAKKIGLDDEHINDIENYSKKLLHDGEGAINYIRNMYKERVDHTYATGRAGAIFDLMMTVRSYIAVNGLEYFANWEHMLLNPTQPKIPYNNVLVYSNFHGRQTKEMARMAIIENAIEPLAPVLISGRRNKITKVEVYMWAKLKSKIGGLKVHFEIGPTYMMGGTSDEIYTIEWNGAKLMKLTTSGGGALDELIFEFSDGRVFKLGWQINPSKTVFELPNHHIVGIFLTNDSFATAHQASSIAVSYQSTEGSDF</sequence>
<proteinExistence type="predicted"/>
<keyword evidence="2" id="KW-0732">Signal</keyword>
<evidence type="ECO:0000259" key="3">
    <source>
        <dbReference type="Pfam" id="PF03945"/>
    </source>
</evidence>
<dbReference type="OrthoDB" id="6672161at2759"/>
<dbReference type="Pfam" id="PF03945">
    <property type="entry name" value="Endotoxin_N"/>
    <property type="match status" value="1"/>
</dbReference>
<protein>
    <recommendedName>
        <fullName evidence="3">Pesticidal crystal protein domain-containing protein</fullName>
    </recommendedName>
</protein>
<evidence type="ECO:0000256" key="1">
    <source>
        <dbReference type="SAM" id="Coils"/>
    </source>
</evidence>
<feature type="signal peptide" evidence="2">
    <location>
        <begin position="1"/>
        <end position="18"/>
    </location>
</feature>
<dbReference type="GO" id="GO:0090729">
    <property type="term" value="F:toxin activity"/>
    <property type="evidence" value="ECO:0007669"/>
    <property type="project" value="InterPro"/>
</dbReference>
<dbReference type="EMBL" id="OV121135">
    <property type="protein sequence ID" value="CAH0555014.1"/>
    <property type="molecule type" value="Genomic_DNA"/>
</dbReference>
<feature type="domain" description="Pesticidal crystal protein" evidence="3">
    <location>
        <begin position="149"/>
        <end position="318"/>
    </location>
</feature>
<dbReference type="Proteomes" id="UP001154078">
    <property type="component" value="Chromosome 4"/>
</dbReference>
<organism evidence="4 5">
    <name type="scientific">Brassicogethes aeneus</name>
    <name type="common">Rape pollen beetle</name>
    <name type="synonym">Meligethes aeneus</name>
    <dbReference type="NCBI Taxonomy" id="1431903"/>
    <lineage>
        <taxon>Eukaryota</taxon>
        <taxon>Metazoa</taxon>
        <taxon>Ecdysozoa</taxon>
        <taxon>Arthropoda</taxon>
        <taxon>Hexapoda</taxon>
        <taxon>Insecta</taxon>
        <taxon>Pterygota</taxon>
        <taxon>Neoptera</taxon>
        <taxon>Endopterygota</taxon>
        <taxon>Coleoptera</taxon>
        <taxon>Polyphaga</taxon>
        <taxon>Cucujiformia</taxon>
        <taxon>Nitidulidae</taxon>
        <taxon>Meligethinae</taxon>
        <taxon>Brassicogethes</taxon>
    </lineage>
</organism>